<feature type="domain" description="ATP-grasp" evidence="2">
    <location>
        <begin position="214"/>
        <end position="296"/>
    </location>
</feature>
<proteinExistence type="predicted"/>
<comment type="caution">
    <text evidence="3">The sequence shown here is derived from an EMBL/GenBank/DDBJ whole genome shotgun (WGS) entry which is preliminary data.</text>
</comment>
<dbReference type="Proteomes" id="UP000077857">
    <property type="component" value="Unassembled WGS sequence"/>
</dbReference>
<sequence length="366" mass="39526">MRTPVFSKCLLVIAKSARMLARMCVDIGYDVVAIDCYADADTRQMARQFFKVESLDWADVSPALLAVRQSGTVDGILYGSGLEAFPETLQYLQSHSRLFGNSAEVFRKVQDKPYFFRLMAELGVAHPPVSFVASSPGDGWIFKPCRSEGGMGIGRDRAAAGVDGYWQRFIDGQAMSVLFMSSVDRVEVIGFNRQWCAAPSPGGNFLFGGIASHAELPAAVRSQLTDAVNKLSAAYQLRGLNTLDFMVAATGGYVLEINPRISASAQLYGRELLLGHLAAFGGTEVSVTKISGEPVAYQIVYAAKNLEIDADVDWPDWVADRPVAGSIVGVGQPICSIIAGGKDSRQVAEQLLQRQAIVQTLLKLGC</sequence>
<protein>
    <recommendedName>
        <fullName evidence="2">ATP-grasp domain-containing protein</fullName>
    </recommendedName>
</protein>
<name>A0A177N7H8_9GAMM</name>
<dbReference type="AlphaFoldDB" id="A0A177N7H8"/>
<dbReference type="GO" id="GO:0005524">
    <property type="term" value="F:ATP binding"/>
    <property type="evidence" value="ECO:0007669"/>
    <property type="project" value="UniProtKB-UniRule"/>
</dbReference>
<dbReference type="InterPro" id="IPR016677">
    <property type="entry name" value="UCP016817_carboligase"/>
</dbReference>
<evidence type="ECO:0000313" key="3">
    <source>
        <dbReference type="EMBL" id="OAI13090.1"/>
    </source>
</evidence>
<dbReference type="PROSITE" id="PS50975">
    <property type="entry name" value="ATP_GRASP"/>
    <property type="match status" value="1"/>
</dbReference>
<evidence type="ECO:0000259" key="2">
    <source>
        <dbReference type="PROSITE" id="PS50975"/>
    </source>
</evidence>
<evidence type="ECO:0000256" key="1">
    <source>
        <dbReference type="PROSITE-ProRule" id="PRU00409"/>
    </source>
</evidence>
<dbReference type="Pfam" id="PF02655">
    <property type="entry name" value="ATP-grasp_3"/>
    <property type="match status" value="1"/>
</dbReference>
<keyword evidence="1" id="KW-0547">Nucleotide-binding</keyword>
<dbReference type="PROSITE" id="PS00867">
    <property type="entry name" value="CPSASE_2"/>
    <property type="match status" value="1"/>
</dbReference>
<dbReference type="GO" id="GO:0046872">
    <property type="term" value="F:metal ion binding"/>
    <property type="evidence" value="ECO:0007669"/>
    <property type="project" value="InterPro"/>
</dbReference>
<dbReference type="PIRSF" id="PIRSF016817">
    <property type="entry name" value="UCP016817_carboligase"/>
    <property type="match status" value="1"/>
</dbReference>
<dbReference type="InterPro" id="IPR003806">
    <property type="entry name" value="ATP-grasp_PylC-type"/>
</dbReference>
<dbReference type="Gene3D" id="3.30.470.20">
    <property type="entry name" value="ATP-grasp fold, B domain"/>
    <property type="match status" value="1"/>
</dbReference>
<gene>
    <name evidence="3" type="ORF">A1507_18230</name>
</gene>
<dbReference type="InterPro" id="IPR011761">
    <property type="entry name" value="ATP-grasp"/>
</dbReference>
<reference evidence="3 4" key="1">
    <citation type="submission" date="2016-03" db="EMBL/GenBank/DDBJ databases">
        <authorList>
            <person name="Ploux O."/>
        </authorList>
    </citation>
    <scope>NUCLEOTIDE SEQUENCE [LARGE SCALE GENOMIC DNA]</scope>
    <source>
        <strain evidence="3 4">R-45378</strain>
    </source>
</reference>
<dbReference type="SUPFAM" id="SSF56059">
    <property type="entry name" value="Glutathione synthetase ATP-binding domain-like"/>
    <property type="match status" value="1"/>
</dbReference>
<organism evidence="3 4">
    <name type="scientific">Methylomonas koyamae</name>
    <dbReference type="NCBI Taxonomy" id="702114"/>
    <lineage>
        <taxon>Bacteria</taxon>
        <taxon>Pseudomonadati</taxon>
        <taxon>Pseudomonadota</taxon>
        <taxon>Gammaproteobacteria</taxon>
        <taxon>Methylococcales</taxon>
        <taxon>Methylococcaceae</taxon>
        <taxon>Methylomonas</taxon>
    </lineage>
</organism>
<keyword evidence="1" id="KW-0067">ATP-binding</keyword>
<evidence type="ECO:0000313" key="4">
    <source>
        <dbReference type="Proteomes" id="UP000077857"/>
    </source>
</evidence>
<dbReference type="EMBL" id="LUUJ01000103">
    <property type="protein sequence ID" value="OAI13090.1"/>
    <property type="molecule type" value="Genomic_DNA"/>
</dbReference>
<dbReference type="OrthoDB" id="5572734at2"/>
<dbReference type="InterPro" id="IPR005479">
    <property type="entry name" value="CPAse_ATP-bd"/>
</dbReference>
<accession>A0A177N7H8</accession>